<evidence type="ECO:0000256" key="2">
    <source>
        <dbReference type="ARBA" id="ARBA00023163"/>
    </source>
</evidence>
<gene>
    <name evidence="5" type="ORF">HYC85_011514</name>
</gene>
<evidence type="ECO:0000256" key="4">
    <source>
        <dbReference type="SAM" id="MobiDB-lite"/>
    </source>
</evidence>
<proteinExistence type="inferred from homology"/>
<feature type="region of interest" description="Disordered" evidence="4">
    <location>
        <begin position="36"/>
        <end position="55"/>
    </location>
</feature>
<keyword evidence="6" id="KW-1185">Reference proteome</keyword>
<protein>
    <recommendedName>
        <fullName evidence="7">DELLA protein</fullName>
    </recommendedName>
</protein>
<dbReference type="PROSITE" id="PS50985">
    <property type="entry name" value="GRAS"/>
    <property type="match status" value="1"/>
</dbReference>
<feature type="short sequence motif" description="VHIID" evidence="3">
    <location>
        <begin position="331"/>
        <end position="335"/>
    </location>
</feature>
<feature type="region of interest" description="SAW" evidence="3">
    <location>
        <begin position="524"/>
        <end position="598"/>
    </location>
</feature>
<dbReference type="Pfam" id="PF03514">
    <property type="entry name" value="GRAS"/>
    <property type="match status" value="1"/>
</dbReference>
<sequence>MATVNGWLFFPMHESLNRQDLAIRRFCPAARVKQEQAIGGGGGEEEAPSDSVVNDQMEQLWSPTDADTRSSTPPPPPPLPTSEEEEFVDSFFNLDYCYDLIDDSIMVPGKTHDDHDEVFDHFDDQDELFENLSSIIVDDHVYAYGDGKDIMMIEGDDQLDEIAIKTSTSTIIDHHDHVADHQQVVSMSSHGDGEVDQGLQLVHLLLACAEAVGCRDTQLADSILCQIWPWVSPLGDSLQRVSYCFAMGLKCRLSLLLNNLNANGTIFTTSNGFVSAMNSIVSLSSSTITIREEEMKMEAFQLLHQSTPYIAFGFMVTNDAICQAAKGMDSLHIIDLGMQHTLQWPSFIRTLASRPEGPPKLLRITGLVRVGDHHHHQQLLDQLQASIKGLIDEAGSLGIPLEFHLIEEQSTTPSLLLTKENLNLREGEALFVNSIMHLHTYVKESRGSLKTILQAIKKLGPTLLTVVEQDANHNGPFFLGRFLESLHYYSAIFDSLEAILPRNSPQRMKIEKMYLAEEINNIIAYEGSNRIERHERADQWRRQLGRAGFQGVGMKDSMSQARMMLSVYGCDGYTLASDKGCLLLGWKGRPIMLASAWQVHNNVPKVMSN</sequence>
<dbReference type="Proteomes" id="UP000593564">
    <property type="component" value="Unassembled WGS sequence"/>
</dbReference>
<reference evidence="6" key="1">
    <citation type="journal article" date="2020" name="Nat. Commun.">
        <title>Genome assembly of wild tea tree DASZ reveals pedigree and selection history of tea varieties.</title>
        <authorList>
            <person name="Zhang W."/>
            <person name="Zhang Y."/>
            <person name="Qiu H."/>
            <person name="Guo Y."/>
            <person name="Wan H."/>
            <person name="Zhang X."/>
            <person name="Scossa F."/>
            <person name="Alseekh S."/>
            <person name="Zhang Q."/>
            <person name="Wang P."/>
            <person name="Xu L."/>
            <person name="Schmidt M.H."/>
            <person name="Jia X."/>
            <person name="Li D."/>
            <person name="Zhu A."/>
            <person name="Guo F."/>
            <person name="Chen W."/>
            <person name="Ni D."/>
            <person name="Usadel B."/>
            <person name="Fernie A.R."/>
            <person name="Wen W."/>
        </authorList>
    </citation>
    <scope>NUCLEOTIDE SEQUENCE [LARGE SCALE GENOMIC DNA]</scope>
    <source>
        <strain evidence="6">cv. G240</strain>
    </source>
</reference>
<comment type="similarity">
    <text evidence="3">Belongs to the GRAS family.</text>
</comment>
<dbReference type="AlphaFoldDB" id="A0A7J7HB81"/>
<feature type="compositionally biased region" description="Low complexity" evidence="4">
    <location>
        <begin position="62"/>
        <end position="71"/>
    </location>
</feature>
<feature type="region of interest" description="Disordered" evidence="4">
    <location>
        <begin position="62"/>
        <end position="84"/>
    </location>
</feature>
<dbReference type="PANTHER" id="PTHR31636">
    <property type="entry name" value="OSJNBA0084A10.13 PROTEIN-RELATED"/>
    <property type="match status" value="1"/>
</dbReference>
<keyword evidence="1" id="KW-0805">Transcription regulation</keyword>
<evidence type="ECO:0000256" key="1">
    <source>
        <dbReference type="ARBA" id="ARBA00023015"/>
    </source>
</evidence>
<evidence type="ECO:0008006" key="7">
    <source>
        <dbReference type="Google" id="ProtNLM"/>
    </source>
</evidence>
<name>A0A7J7HB81_CAMSI</name>
<feature type="region of interest" description="PFYRE" evidence="3">
    <location>
        <begin position="430"/>
        <end position="521"/>
    </location>
</feature>
<dbReference type="InterPro" id="IPR005202">
    <property type="entry name" value="TF_GRAS"/>
</dbReference>
<evidence type="ECO:0000313" key="5">
    <source>
        <dbReference type="EMBL" id="KAF5949521.1"/>
    </source>
</evidence>
<comment type="caution">
    <text evidence="3">Lacks conserved residue(s) required for the propagation of feature annotation.</text>
</comment>
<organism evidence="5 6">
    <name type="scientific">Camellia sinensis</name>
    <name type="common">Tea plant</name>
    <name type="synonym">Thea sinensis</name>
    <dbReference type="NCBI Taxonomy" id="4442"/>
    <lineage>
        <taxon>Eukaryota</taxon>
        <taxon>Viridiplantae</taxon>
        <taxon>Streptophyta</taxon>
        <taxon>Embryophyta</taxon>
        <taxon>Tracheophyta</taxon>
        <taxon>Spermatophyta</taxon>
        <taxon>Magnoliopsida</taxon>
        <taxon>eudicotyledons</taxon>
        <taxon>Gunneridae</taxon>
        <taxon>Pentapetalae</taxon>
        <taxon>asterids</taxon>
        <taxon>Ericales</taxon>
        <taxon>Theaceae</taxon>
        <taxon>Camellia</taxon>
    </lineage>
</organism>
<keyword evidence="2" id="KW-0804">Transcription</keyword>
<accession>A0A7J7HB81</accession>
<comment type="caution">
    <text evidence="5">The sequence shown here is derived from an EMBL/GenBank/DDBJ whole genome shotgun (WGS) entry which is preliminary data.</text>
</comment>
<feature type="short sequence motif" description="LxCxE motif" evidence="3">
    <location>
        <begin position="206"/>
        <end position="210"/>
    </location>
</feature>
<evidence type="ECO:0000256" key="3">
    <source>
        <dbReference type="PROSITE-ProRule" id="PRU01191"/>
    </source>
</evidence>
<evidence type="ECO:0000313" key="6">
    <source>
        <dbReference type="Proteomes" id="UP000593564"/>
    </source>
</evidence>
<reference evidence="5 6" key="2">
    <citation type="submission" date="2020-07" db="EMBL/GenBank/DDBJ databases">
        <title>Genome assembly of wild tea tree DASZ reveals pedigree and selection history of tea varieties.</title>
        <authorList>
            <person name="Zhang W."/>
        </authorList>
    </citation>
    <scope>NUCLEOTIDE SEQUENCE [LARGE SCALE GENOMIC DNA]</scope>
    <source>
        <strain evidence="6">cv. G240</strain>
        <tissue evidence="5">Leaf</tissue>
    </source>
</reference>
<dbReference type="EMBL" id="JACBKZ010000005">
    <property type="protein sequence ID" value="KAF5949521.1"/>
    <property type="molecule type" value="Genomic_DNA"/>
</dbReference>